<protein>
    <submittedName>
        <fullName evidence="1">Unnamed protein product</fullName>
    </submittedName>
</protein>
<gene>
    <name evidence="1" type="ORF">Amon02_000137200</name>
</gene>
<accession>A0ACB5SUT9</accession>
<dbReference type="Proteomes" id="UP001165064">
    <property type="component" value="Unassembled WGS sequence"/>
</dbReference>
<reference evidence="1" key="1">
    <citation type="submission" date="2023-04" db="EMBL/GenBank/DDBJ databases">
        <title>Ambrosiozyma monospora NBRC 10751.</title>
        <authorList>
            <person name="Ichikawa N."/>
            <person name="Sato H."/>
            <person name="Tonouchi N."/>
        </authorList>
    </citation>
    <scope>NUCLEOTIDE SEQUENCE</scope>
    <source>
        <strain evidence="1">NBRC 10751</strain>
    </source>
</reference>
<dbReference type="EMBL" id="BSXS01000660">
    <property type="protein sequence ID" value="GME73371.1"/>
    <property type="molecule type" value="Genomic_DNA"/>
</dbReference>
<keyword evidence="2" id="KW-1185">Reference proteome</keyword>
<proteinExistence type="predicted"/>
<organism evidence="1 2">
    <name type="scientific">Ambrosiozyma monospora</name>
    <name type="common">Yeast</name>
    <name type="synonym">Endomycopsis monosporus</name>
    <dbReference type="NCBI Taxonomy" id="43982"/>
    <lineage>
        <taxon>Eukaryota</taxon>
        <taxon>Fungi</taxon>
        <taxon>Dikarya</taxon>
        <taxon>Ascomycota</taxon>
        <taxon>Saccharomycotina</taxon>
        <taxon>Pichiomycetes</taxon>
        <taxon>Pichiales</taxon>
        <taxon>Pichiaceae</taxon>
        <taxon>Ambrosiozyma</taxon>
    </lineage>
</organism>
<sequence length="209" mass="23655">MDVDDAAEDEPQEAEQEQREEQQEQEQNANIEKDAEKEKNEKEEEEYEDVYVSVVFPGAHSKPDNKKGDPSTSNRTVSAQKQSELEETIETHLERTADSHSLRISGLHKPQPLVQVQNQVFRGTWSNLVGTEMVFNENGERVGNVDGHIVLEGGKLVGDSSQKHSFFQNALNLAAKVEIEKKKRQEQLDLEERLESEKGTNEDNPEVVS</sequence>
<comment type="caution">
    <text evidence="1">The sequence shown here is derived from an EMBL/GenBank/DDBJ whole genome shotgun (WGS) entry which is preliminary data.</text>
</comment>
<evidence type="ECO:0000313" key="2">
    <source>
        <dbReference type="Proteomes" id="UP001165064"/>
    </source>
</evidence>
<name>A0ACB5SUT9_AMBMO</name>
<evidence type="ECO:0000313" key="1">
    <source>
        <dbReference type="EMBL" id="GME73371.1"/>
    </source>
</evidence>